<proteinExistence type="predicted"/>
<protein>
    <submittedName>
        <fullName evidence="2">Uncharacterized protein</fullName>
    </submittedName>
</protein>
<name>A0A0A1TZP1_ENTIV</name>
<sequence>MLELTSLSQCGQNEFLKLHNFLYNPTEFPITKFNILQHWASDIVTALCEVIQCKQTIRLESNKTQNPSVVTKPNSTTSIGERRKAFEWHFLDLTKPKQQPPQLGQITLTLYETARMSNWKPPKNWLKTRANEVKKQKTEQKTEKNVPKTTEKKEEPAKKVSAEKRKTEIAKPPKEVEEKILEEKKKEEPIDKYAVFEAMMITAKLNDEIRETTLDAKKSSLEHITDLSTAKKEVKEFRDKIKQKLESNKKKLDKCVEMEDMMRNRTFGTPKFPTKAEHEMLLRYKKLLPQVDDILYSGKANSLILEMGVTSKEVASLEGDEVDRCMVYSIGDYLRVCNQESRIDAQIEKVNEMMKAESAQLKQDFCSIRVSEVIEEMEEKIMLASRPLPVDLGKYEVKWS</sequence>
<gene>
    <name evidence="2" type="ORF">EIN_502370</name>
</gene>
<accession>A0A0A1TZP1</accession>
<evidence type="ECO:0000313" key="2">
    <source>
        <dbReference type="EMBL" id="ELP84104.1"/>
    </source>
</evidence>
<dbReference type="GeneID" id="14883091"/>
<feature type="region of interest" description="Disordered" evidence="1">
    <location>
        <begin position="131"/>
        <end position="165"/>
    </location>
</feature>
<dbReference type="RefSeq" id="XP_004183450.1">
    <property type="nucleotide sequence ID" value="XM_004183402.1"/>
</dbReference>
<dbReference type="Proteomes" id="UP000014680">
    <property type="component" value="Unassembled WGS sequence"/>
</dbReference>
<evidence type="ECO:0000313" key="3">
    <source>
        <dbReference type="Proteomes" id="UP000014680"/>
    </source>
</evidence>
<dbReference type="AlphaFoldDB" id="A0A0A1TZP1"/>
<keyword evidence="3" id="KW-1185">Reference proteome</keyword>
<reference evidence="2 3" key="1">
    <citation type="submission" date="2012-10" db="EMBL/GenBank/DDBJ databases">
        <authorList>
            <person name="Zafar N."/>
            <person name="Inman J."/>
            <person name="Hall N."/>
            <person name="Lorenzi H."/>
            <person name="Caler E."/>
        </authorList>
    </citation>
    <scope>NUCLEOTIDE SEQUENCE [LARGE SCALE GENOMIC DNA]</scope>
    <source>
        <strain evidence="2 3">IP1</strain>
    </source>
</reference>
<evidence type="ECO:0000256" key="1">
    <source>
        <dbReference type="SAM" id="MobiDB-lite"/>
    </source>
</evidence>
<dbReference type="VEuPathDB" id="AmoebaDB:EIN_502370"/>
<dbReference type="KEGG" id="eiv:EIN_502370"/>
<dbReference type="EMBL" id="KB207167">
    <property type="protein sequence ID" value="ELP84104.1"/>
    <property type="molecule type" value="Genomic_DNA"/>
</dbReference>
<organism evidence="2 3">
    <name type="scientific">Entamoeba invadens IP1</name>
    <dbReference type="NCBI Taxonomy" id="370355"/>
    <lineage>
        <taxon>Eukaryota</taxon>
        <taxon>Amoebozoa</taxon>
        <taxon>Evosea</taxon>
        <taxon>Archamoebae</taxon>
        <taxon>Mastigamoebida</taxon>
        <taxon>Entamoebidae</taxon>
        <taxon>Entamoeba</taxon>
    </lineage>
</organism>